<protein>
    <recommendedName>
        <fullName evidence="4">Lipoprotein</fullName>
    </recommendedName>
</protein>
<feature type="chain" id="PRO_5045509682" description="Lipoprotein" evidence="1">
    <location>
        <begin position="25"/>
        <end position="210"/>
    </location>
</feature>
<keyword evidence="1" id="KW-0732">Signal</keyword>
<feature type="signal peptide" evidence="1">
    <location>
        <begin position="1"/>
        <end position="24"/>
    </location>
</feature>
<reference evidence="3" key="1">
    <citation type="journal article" date="2019" name="Int. J. Syst. Evol. Microbiol.">
        <title>The Global Catalogue of Microorganisms (GCM) 10K type strain sequencing project: providing services to taxonomists for standard genome sequencing and annotation.</title>
        <authorList>
            <consortium name="The Broad Institute Genomics Platform"/>
            <consortium name="The Broad Institute Genome Sequencing Center for Infectious Disease"/>
            <person name="Wu L."/>
            <person name="Ma J."/>
        </authorList>
    </citation>
    <scope>NUCLEOTIDE SEQUENCE [LARGE SCALE GENOMIC DNA]</scope>
    <source>
        <strain evidence="3">JCM 9458</strain>
    </source>
</reference>
<evidence type="ECO:0000313" key="3">
    <source>
        <dbReference type="Proteomes" id="UP001501676"/>
    </source>
</evidence>
<comment type="caution">
    <text evidence="2">The sequence shown here is derived from an EMBL/GenBank/DDBJ whole genome shotgun (WGS) entry which is preliminary data.</text>
</comment>
<dbReference type="Proteomes" id="UP001501676">
    <property type="component" value="Unassembled WGS sequence"/>
</dbReference>
<evidence type="ECO:0000313" key="2">
    <source>
        <dbReference type="EMBL" id="GAA3381960.1"/>
    </source>
</evidence>
<dbReference type="RefSeq" id="WP_345725977.1">
    <property type="nucleotide sequence ID" value="NZ_BAAAYN010000001.1"/>
</dbReference>
<gene>
    <name evidence="2" type="ORF">GCM10020369_01950</name>
</gene>
<dbReference type="EMBL" id="BAAAYN010000001">
    <property type="protein sequence ID" value="GAA3381960.1"/>
    <property type="molecule type" value="Genomic_DNA"/>
</dbReference>
<proteinExistence type="predicted"/>
<sequence length="210" mass="22686">MIVQLRNGAAVAASLLALSTTACGLSDGPVADAGSEVSVSPTPELTLPPEPVRLRRVCIDEPGFRGLPAYSAAKGAKHSVAYLYYDSIWHVQESPPSDPPNVWYAGGDDVNNVDLVFCRERVAATASAETCAMNDSFEDGAPVTVVLYDTTWRIQILESRTGKSLLDRRMSTKAGECPATHLSYDEDDRTKHYVEPTDEALAAILTPFVR</sequence>
<keyword evidence="3" id="KW-1185">Reference proteome</keyword>
<name>A0ABP6SP32_9ACTN</name>
<evidence type="ECO:0000256" key="1">
    <source>
        <dbReference type="SAM" id="SignalP"/>
    </source>
</evidence>
<dbReference type="PROSITE" id="PS51257">
    <property type="entry name" value="PROKAR_LIPOPROTEIN"/>
    <property type="match status" value="1"/>
</dbReference>
<organism evidence="2 3">
    <name type="scientific">Cryptosporangium minutisporangium</name>
    <dbReference type="NCBI Taxonomy" id="113569"/>
    <lineage>
        <taxon>Bacteria</taxon>
        <taxon>Bacillati</taxon>
        <taxon>Actinomycetota</taxon>
        <taxon>Actinomycetes</taxon>
        <taxon>Cryptosporangiales</taxon>
        <taxon>Cryptosporangiaceae</taxon>
        <taxon>Cryptosporangium</taxon>
    </lineage>
</organism>
<accession>A0ABP6SP32</accession>
<evidence type="ECO:0008006" key="4">
    <source>
        <dbReference type="Google" id="ProtNLM"/>
    </source>
</evidence>